<dbReference type="InterPro" id="IPR044924">
    <property type="entry name" value="HAD-SF_hydro_IA_REG-2-like_cap"/>
</dbReference>
<dbReference type="GO" id="GO:0005634">
    <property type="term" value="C:nucleus"/>
    <property type="evidence" value="ECO:0007669"/>
    <property type="project" value="TreeGrafter"/>
</dbReference>
<dbReference type="EMBL" id="KB446542">
    <property type="protein sequence ID" value="EME41787.1"/>
    <property type="molecule type" value="Genomic_DNA"/>
</dbReference>
<dbReference type="Gene3D" id="1.10.150.720">
    <property type="entry name" value="Haloacid dehalogenase-like hydrolase"/>
    <property type="match status" value="1"/>
</dbReference>
<dbReference type="AlphaFoldDB" id="N1PHE9"/>
<dbReference type="Gene3D" id="3.40.50.1000">
    <property type="entry name" value="HAD superfamily/HAD-like"/>
    <property type="match status" value="1"/>
</dbReference>
<accession>N1PHE9</accession>
<gene>
    <name evidence="1" type="ORF">DOTSEDRAFT_46690</name>
</gene>
<organism evidence="1 2">
    <name type="scientific">Dothistroma septosporum (strain NZE10 / CBS 128990)</name>
    <name type="common">Red band needle blight fungus</name>
    <name type="synonym">Mycosphaerella pini</name>
    <dbReference type="NCBI Taxonomy" id="675120"/>
    <lineage>
        <taxon>Eukaryota</taxon>
        <taxon>Fungi</taxon>
        <taxon>Dikarya</taxon>
        <taxon>Ascomycota</taxon>
        <taxon>Pezizomycotina</taxon>
        <taxon>Dothideomycetes</taxon>
        <taxon>Dothideomycetidae</taxon>
        <taxon>Mycosphaerellales</taxon>
        <taxon>Mycosphaerellaceae</taxon>
        <taxon>Dothistroma</taxon>
    </lineage>
</organism>
<proteinExistence type="predicted"/>
<dbReference type="HOGENOM" id="CLU_045011_8_0_1"/>
<dbReference type="PANTHER" id="PTHR46191">
    <property type="match status" value="1"/>
</dbReference>
<dbReference type="OMA" id="WWRQLIA"/>
<dbReference type="STRING" id="675120.N1PHE9"/>
<dbReference type="InterPro" id="IPR036412">
    <property type="entry name" value="HAD-like_sf"/>
</dbReference>
<dbReference type="InterPro" id="IPR051828">
    <property type="entry name" value="HAD-like_hydrolase_domain"/>
</dbReference>
<sequence length="298" mass="33691">MPPKNLLLCFDAFGTLFRPRQPVPQQYTEVAKSLGLGGFSSEDVGKSFKEAFKKEAKEHPNFGKASGMSPEKWWSNIIRHTFEPLIGPKDTMPAELVPRLLKRFWCDEGYCLYKDALPLIRQLREFHKASDTRLLVGVITNSDDRVPDILTSLGMRVSPLRYGTKSDDISSNSWQNDIDFSVMSYDVGHEKPDKRIFAAAEEVLWTKLSGEGGVSELDRDLTQWRKVYVGDEYDKDVVGALDAGWNAVLIDRETSRGRKDVDWLEPKSAGDLWHTFKTSKAVGFGSLEKLAEWVPGRT</sequence>
<name>N1PHE9_DOTSN</name>
<dbReference type="PANTHER" id="PTHR46191:SF2">
    <property type="entry name" value="HALOACID DEHALOGENASE-LIKE HYDROLASE DOMAIN-CONTAINING PROTEIN 3"/>
    <property type="match status" value="1"/>
</dbReference>
<keyword evidence="2" id="KW-1185">Reference proteome</keyword>
<dbReference type="eggNOG" id="KOG3085">
    <property type="taxonomic scope" value="Eukaryota"/>
</dbReference>
<evidence type="ECO:0000313" key="2">
    <source>
        <dbReference type="Proteomes" id="UP000016933"/>
    </source>
</evidence>
<reference evidence="2" key="1">
    <citation type="journal article" date="2012" name="PLoS Genet.">
        <title>The genomes of the fungal plant pathogens Cladosporium fulvum and Dothistroma septosporum reveal adaptation to different hosts and lifestyles but also signatures of common ancestry.</title>
        <authorList>
            <person name="de Wit P.J.G.M."/>
            <person name="van der Burgt A."/>
            <person name="Oekmen B."/>
            <person name="Stergiopoulos I."/>
            <person name="Abd-Elsalam K.A."/>
            <person name="Aerts A.L."/>
            <person name="Bahkali A.H."/>
            <person name="Beenen H.G."/>
            <person name="Chettri P."/>
            <person name="Cox M.P."/>
            <person name="Datema E."/>
            <person name="de Vries R.P."/>
            <person name="Dhillon B."/>
            <person name="Ganley A.R."/>
            <person name="Griffiths S.A."/>
            <person name="Guo Y."/>
            <person name="Hamelin R.C."/>
            <person name="Henrissat B."/>
            <person name="Kabir M.S."/>
            <person name="Jashni M.K."/>
            <person name="Kema G."/>
            <person name="Klaubauf S."/>
            <person name="Lapidus A."/>
            <person name="Levasseur A."/>
            <person name="Lindquist E."/>
            <person name="Mehrabi R."/>
            <person name="Ohm R.A."/>
            <person name="Owen T.J."/>
            <person name="Salamov A."/>
            <person name="Schwelm A."/>
            <person name="Schijlen E."/>
            <person name="Sun H."/>
            <person name="van den Burg H.A."/>
            <person name="van Ham R.C.H.J."/>
            <person name="Zhang S."/>
            <person name="Goodwin S.B."/>
            <person name="Grigoriev I.V."/>
            <person name="Collemare J."/>
            <person name="Bradshaw R.E."/>
        </authorList>
    </citation>
    <scope>NUCLEOTIDE SEQUENCE [LARGE SCALE GENOMIC DNA]</scope>
    <source>
        <strain evidence="2">NZE10 / CBS 128990</strain>
    </source>
</reference>
<dbReference type="Proteomes" id="UP000016933">
    <property type="component" value="Unassembled WGS sequence"/>
</dbReference>
<evidence type="ECO:0000313" key="1">
    <source>
        <dbReference type="EMBL" id="EME41787.1"/>
    </source>
</evidence>
<dbReference type="InterPro" id="IPR023214">
    <property type="entry name" value="HAD_sf"/>
</dbReference>
<reference evidence="1 2" key="2">
    <citation type="journal article" date="2012" name="PLoS Pathog.">
        <title>Diverse lifestyles and strategies of plant pathogenesis encoded in the genomes of eighteen Dothideomycetes fungi.</title>
        <authorList>
            <person name="Ohm R.A."/>
            <person name="Feau N."/>
            <person name="Henrissat B."/>
            <person name="Schoch C.L."/>
            <person name="Horwitz B.A."/>
            <person name="Barry K.W."/>
            <person name="Condon B.J."/>
            <person name="Copeland A.C."/>
            <person name="Dhillon B."/>
            <person name="Glaser F."/>
            <person name="Hesse C.N."/>
            <person name="Kosti I."/>
            <person name="LaButti K."/>
            <person name="Lindquist E.A."/>
            <person name="Lucas S."/>
            <person name="Salamov A.A."/>
            <person name="Bradshaw R.E."/>
            <person name="Ciuffetti L."/>
            <person name="Hamelin R.C."/>
            <person name="Kema G.H.J."/>
            <person name="Lawrence C."/>
            <person name="Scott J.A."/>
            <person name="Spatafora J.W."/>
            <person name="Turgeon B.G."/>
            <person name="de Wit P.J.G.M."/>
            <person name="Zhong S."/>
            <person name="Goodwin S.B."/>
            <person name="Grigoriev I.V."/>
        </authorList>
    </citation>
    <scope>NUCLEOTIDE SEQUENCE [LARGE SCALE GENOMIC DNA]</scope>
    <source>
        <strain evidence="2">NZE10 / CBS 128990</strain>
    </source>
</reference>
<dbReference type="Pfam" id="PF00702">
    <property type="entry name" value="Hydrolase"/>
    <property type="match status" value="1"/>
</dbReference>
<protein>
    <submittedName>
        <fullName evidence="1">Uncharacterized protein</fullName>
    </submittedName>
</protein>
<dbReference type="SUPFAM" id="SSF56784">
    <property type="entry name" value="HAD-like"/>
    <property type="match status" value="1"/>
</dbReference>
<dbReference type="OrthoDB" id="444127at2759"/>